<name>A0ABU6WFG9_9FABA</name>
<evidence type="ECO:0000313" key="2">
    <source>
        <dbReference type="Proteomes" id="UP001341840"/>
    </source>
</evidence>
<accession>A0ABU6WFG9</accession>
<evidence type="ECO:0000313" key="1">
    <source>
        <dbReference type="EMBL" id="MED6184665.1"/>
    </source>
</evidence>
<dbReference type="EMBL" id="JASCZI010181578">
    <property type="protein sequence ID" value="MED6184665.1"/>
    <property type="molecule type" value="Genomic_DNA"/>
</dbReference>
<keyword evidence="2" id="KW-1185">Reference proteome</keyword>
<protein>
    <recommendedName>
        <fullName evidence="3">F-box associated domain-containing protein</fullName>
    </recommendedName>
</protein>
<organism evidence="1 2">
    <name type="scientific">Stylosanthes scabra</name>
    <dbReference type="NCBI Taxonomy" id="79078"/>
    <lineage>
        <taxon>Eukaryota</taxon>
        <taxon>Viridiplantae</taxon>
        <taxon>Streptophyta</taxon>
        <taxon>Embryophyta</taxon>
        <taxon>Tracheophyta</taxon>
        <taxon>Spermatophyta</taxon>
        <taxon>Magnoliopsida</taxon>
        <taxon>eudicotyledons</taxon>
        <taxon>Gunneridae</taxon>
        <taxon>Pentapetalae</taxon>
        <taxon>rosids</taxon>
        <taxon>fabids</taxon>
        <taxon>Fabales</taxon>
        <taxon>Fabaceae</taxon>
        <taxon>Papilionoideae</taxon>
        <taxon>50 kb inversion clade</taxon>
        <taxon>dalbergioids sensu lato</taxon>
        <taxon>Dalbergieae</taxon>
        <taxon>Pterocarpus clade</taxon>
        <taxon>Stylosanthes</taxon>
    </lineage>
</organism>
<proteinExistence type="predicted"/>
<comment type="caution">
    <text evidence="1">The sequence shown here is derived from an EMBL/GenBank/DDBJ whole genome shotgun (WGS) entry which is preliminary data.</text>
</comment>
<reference evidence="1 2" key="1">
    <citation type="journal article" date="2023" name="Plants (Basel)">
        <title>Bridging the Gap: Combining Genomics and Transcriptomics Approaches to Understand Stylosanthes scabra, an Orphan Legume from the Brazilian Caatinga.</title>
        <authorList>
            <person name="Ferreira-Neto J.R.C."/>
            <person name="da Silva M.D."/>
            <person name="Binneck E."/>
            <person name="de Melo N.F."/>
            <person name="da Silva R.H."/>
            <person name="de Melo A.L.T.M."/>
            <person name="Pandolfi V."/>
            <person name="Bustamante F.O."/>
            <person name="Brasileiro-Vidal A.C."/>
            <person name="Benko-Iseppon A.M."/>
        </authorList>
    </citation>
    <scope>NUCLEOTIDE SEQUENCE [LARGE SCALE GENOMIC DNA]</scope>
    <source>
        <tissue evidence="1">Leaves</tissue>
    </source>
</reference>
<sequence>MTVVVGIGPPPNDDISQWFIQANVRNGHQDLFRVPHEINHYGSYTLVGSDNGIVCMRVSIVGFNPTLLIWSPLKQTHRYVTDQASKYQFCSMNVLAFGFLRDSVHYRILHVFKIGGSYVVNEGTIYWIGWDGHMCREPHRIVMFCLLTREFSEFAVPDHVQSEYHSLIEFNGGVRFMGNRNNGFMQTAVVWRYTVIDGQHLTWNKDIVVGGMEIPYSPSFFVGKDPVSVIEVRQNGKGSSNDDERTQIIISKLRFLPRRRELMHEHH</sequence>
<gene>
    <name evidence="1" type="ORF">PIB30_049684</name>
</gene>
<evidence type="ECO:0008006" key="3">
    <source>
        <dbReference type="Google" id="ProtNLM"/>
    </source>
</evidence>
<dbReference type="Proteomes" id="UP001341840">
    <property type="component" value="Unassembled WGS sequence"/>
</dbReference>